<comment type="caution">
    <text evidence="2">The sequence shown here is derived from an EMBL/GenBank/DDBJ whole genome shotgun (WGS) entry which is preliminary data.</text>
</comment>
<evidence type="ECO:0000313" key="3">
    <source>
        <dbReference type="Proteomes" id="UP000030377"/>
    </source>
</evidence>
<accession>A0A0A3XLP8</accession>
<evidence type="ECO:0000256" key="1">
    <source>
        <dbReference type="SAM" id="MobiDB-lite"/>
    </source>
</evidence>
<dbReference type="EMBL" id="JRPN01000025">
    <property type="protein sequence ID" value="KGT75322.1"/>
    <property type="molecule type" value="Genomic_DNA"/>
</dbReference>
<feature type="compositionally biased region" description="Polar residues" evidence="1">
    <location>
        <begin position="1"/>
        <end position="23"/>
    </location>
</feature>
<dbReference type="Proteomes" id="UP000030377">
    <property type="component" value="Unassembled WGS sequence"/>
</dbReference>
<proteinExistence type="predicted"/>
<dbReference type="RefSeq" id="WP_264621391.1">
    <property type="nucleotide sequence ID" value="NZ_JAOQNC010000001.1"/>
</dbReference>
<protein>
    <submittedName>
        <fullName evidence="2">Uncharacterized protein</fullName>
    </submittedName>
</protein>
<feature type="region of interest" description="Disordered" evidence="1">
    <location>
        <begin position="1"/>
        <end position="28"/>
    </location>
</feature>
<sequence>MSKNNATMIASKQQAQMPSSQPDMSEEAGSKDAFFIQLAEIAEAMIAAHGRDFATGALVLSAKFVAEGKPLIKPANGGDETVSADKPG</sequence>
<gene>
    <name evidence="2" type="ORF">MA20_33020</name>
</gene>
<reference evidence="2 3" key="1">
    <citation type="submission" date="2014-09" db="EMBL/GenBank/DDBJ databases">
        <title>Draft genome of Bradyrhizobium japonicum Is-34.</title>
        <authorList>
            <person name="Tsurumaru H."/>
            <person name="Yamakawa T."/>
            <person name="Hashimoto S."/>
            <person name="Okizaki K."/>
            <person name="Kanesaki Y."/>
            <person name="Yoshikawa H."/>
            <person name="Yajima S."/>
        </authorList>
    </citation>
    <scope>NUCLEOTIDE SEQUENCE [LARGE SCALE GENOMIC DNA]</scope>
    <source>
        <strain evidence="2 3">Is-34</strain>
    </source>
</reference>
<organism evidence="2 3">
    <name type="scientific">Bradyrhizobium japonicum</name>
    <dbReference type="NCBI Taxonomy" id="375"/>
    <lineage>
        <taxon>Bacteria</taxon>
        <taxon>Pseudomonadati</taxon>
        <taxon>Pseudomonadota</taxon>
        <taxon>Alphaproteobacteria</taxon>
        <taxon>Hyphomicrobiales</taxon>
        <taxon>Nitrobacteraceae</taxon>
        <taxon>Bradyrhizobium</taxon>
    </lineage>
</organism>
<evidence type="ECO:0000313" key="2">
    <source>
        <dbReference type="EMBL" id="KGT75322.1"/>
    </source>
</evidence>
<name>A0A0A3XLP8_BRAJP</name>
<dbReference type="AlphaFoldDB" id="A0A0A3XLP8"/>
<dbReference type="STRING" id="375.BKD09_RS11440"/>